<dbReference type="PROSITE" id="PS50297">
    <property type="entry name" value="ANK_REP_REGION"/>
    <property type="match status" value="1"/>
</dbReference>
<dbReference type="Gene3D" id="3.30.710.10">
    <property type="entry name" value="Potassium Channel Kv1.1, Chain A"/>
    <property type="match status" value="2"/>
</dbReference>
<keyword evidence="2 3" id="KW-0040">ANK repeat</keyword>
<dbReference type="InterPro" id="IPR002110">
    <property type="entry name" value="Ankyrin_rpt"/>
</dbReference>
<dbReference type="InterPro" id="IPR036770">
    <property type="entry name" value="Ankyrin_rpt-contain_sf"/>
</dbReference>
<reference evidence="5 6" key="1">
    <citation type="journal article" date="2023" name="Sci. Data">
        <title>Genome assembly of the Korean intertidal mud-creeper Batillaria attramentaria.</title>
        <authorList>
            <person name="Patra A.K."/>
            <person name="Ho P.T."/>
            <person name="Jun S."/>
            <person name="Lee S.J."/>
            <person name="Kim Y."/>
            <person name="Won Y.J."/>
        </authorList>
    </citation>
    <scope>NUCLEOTIDE SEQUENCE [LARGE SCALE GENOMIC DNA]</scope>
    <source>
        <strain evidence="5">Wonlab-2016</strain>
    </source>
</reference>
<comment type="caution">
    <text evidence="5">The sequence shown here is derived from an EMBL/GenBank/DDBJ whole genome shotgun (WGS) entry which is preliminary data.</text>
</comment>
<dbReference type="SUPFAM" id="SSF54695">
    <property type="entry name" value="POZ domain"/>
    <property type="match status" value="2"/>
</dbReference>
<dbReference type="SMART" id="SM00225">
    <property type="entry name" value="BTB"/>
    <property type="match status" value="2"/>
</dbReference>
<feature type="domain" description="BTB" evidence="4">
    <location>
        <begin position="272"/>
        <end position="344"/>
    </location>
</feature>
<sequence length="476" mass="54886">MALQELFYGCMTGDIQKIRHLVEEKEVEVNVRDKWDSTPLYYACLCGHRQVVQYLLEHGAKCEANTFDGERCLYGALTDDIRNLLRSYKAVSSRLMRRDLFEEFLRKLMDSGLHADVVFDVHGEKFPAHRCILSARCSHFAELFRTKWQGRYNIELRHKLMIPWAFQSILQYLYTGRLETPLDFVEDCILVARHCQLNYLISLIEDSLKKTLDFQRSKPGVRVTTLVVEPSVESLPLQSELAQLADAAVPPSLSEWIQGALPFEPEKSQSFTDVYFDVEGHKFMCHKAFFCERSDYFKALVEDHFGETYQTSGQIPVITLNDLTAPVFRCIVYYMYSDSCELSEDTVYDVLCAADMYLLPGLKRQCGNALARMTDTDNVVWLVRTARLFSLPRLEAHCAEYIAANIAEVVDREEFADLVREDAEQVKEREETDSIDIVDEVRFYIANVVSNFSDLQDAEHRLRLIDQLLEDMGLDG</sequence>
<dbReference type="PROSITE" id="PS50088">
    <property type="entry name" value="ANK_REPEAT"/>
    <property type="match status" value="1"/>
</dbReference>
<dbReference type="SMART" id="SM00248">
    <property type="entry name" value="ANK"/>
    <property type="match status" value="1"/>
</dbReference>
<dbReference type="CDD" id="cd18296">
    <property type="entry name" value="BTB2_POZ_ABTB1_BPOZ1"/>
    <property type="match status" value="1"/>
</dbReference>
<keyword evidence="1" id="KW-0677">Repeat</keyword>
<name>A0ABD0KII4_9CAEN</name>
<dbReference type="InterPro" id="IPR000210">
    <property type="entry name" value="BTB/POZ_dom"/>
</dbReference>
<feature type="repeat" description="ANK" evidence="3">
    <location>
        <begin position="35"/>
        <end position="67"/>
    </location>
</feature>
<proteinExistence type="predicted"/>
<organism evidence="5 6">
    <name type="scientific">Batillaria attramentaria</name>
    <dbReference type="NCBI Taxonomy" id="370345"/>
    <lineage>
        <taxon>Eukaryota</taxon>
        <taxon>Metazoa</taxon>
        <taxon>Spiralia</taxon>
        <taxon>Lophotrochozoa</taxon>
        <taxon>Mollusca</taxon>
        <taxon>Gastropoda</taxon>
        <taxon>Caenogastropoda</taxon>
        <taxon>Sorbeoconcha</taxon>
        <taxon>Cerithioidea</taxon>
        <taxon>Batillariidae</taxon>
        <taxon>Batillaria</taxon>
    </lineage>
</organism>
<protein>
    <recommendedName>
        <fullName evidence="4">BTB domain-containing protein</fullName>
    </recommendedName>
</protein>
<evidence type="ECO:0000256" key="3">
    <source>
        <dbReference type="PROSITE-ProRule" id="PRU00023"/>
    </source>
</evidence>
<dbReference type="EMBL" id="JACVVK020000174">
    <property type="protein sequence ID" value="KAK7486757.1"/>
    <property type="molecule type" value="Genomic_DNA"/>
</dbReference>
<evidence type="ECO:0000313" key="5">
    <source>
        <dbReference type="EMBL" id="KAK7486757.1"/>
    </source>
</evidence>
<dbReference type="CDD" id="cd18295">
    <property type="entry name" value="BTB1_POZ_ABTB1_BPOZ1"/>
    <property type="match status" value="1"/>
</dbReference>
<dbReference type="Pfam" id="PF12796">
    <property type="entry name" value="Ank_2"/>
    <property type="match status" value="1"/>
</dbReference>
<dbReference type="Gene3D" id="1.25.40.20">
    <property type="entry name" value="Ankyrin repeat-containing domain"/>
    <property type="match status" value="1"/>
</dbReference>
<evidence type="ECO:0000259" key="4">
    <source>
        <dbReference type="PROSITE" id="PS50097"/>
    </source>
</evidence>
<evidence type="ECO:0000256" key="1">
    <source>
        <dbReference type="ARBA" id="ARBA00022737"/>
    </source>
</evidence>
<gene>
    <name evidence="5" type="ORF">BaRGS_00022041</name>
</gene>
<dbReference type="PROSITE" id="PS50097">
    <property type="entry name" value="BTB"/>
    <property type="match status" value="2"/>
</dbReference>
<dbReference type="CDD" id="cd18497">
    <property type="entry name" value="BACK_ABTB1_BPOZ"/>
    <property type="match status" value="1"/>
</dbReference>
<keyword evidence="6" id="KW-1185">Reference proteome</keyword>
<dbReference type="Pfam" id="PF00651">
    <property type="entry name" value="BTB"/>
    <property type="match status" value="2"/>
</dbReference>
<dbReference type="SUPFAM" id="SSF48403">
    <property type="entry name" value="Ankyrin repeat"/>
    <property type="match status" value="1"/>
</dbReference>
<evidence type="ECO:0000256" key="2">
    <source>
        <dbReference type="ARBA" id="ARBA00023043"/>
    </source>
</evidence>
<dbReference type="PANTHER" id="PTHR46231:SF1">
    <property type="entry name" value="ANKYRIN REPEAT AND BTB_POZ DOMAIN-CONTAINING PROTEIN 1"/>
    <property type="match status" value="1"/>
</dbReference>
<dbReference type="Proteomes" id="UP001519460">
    <property type="component" value="Unassembled WGS sequence"/>
</dbReference>
<dbReference type="FunFam" id="1.25.40.20:FF:000115">
    <property type="entry name" value="Ankyrin repeat and BTB/POZ domain-containing protein 1"/>
    <property type="match status" value="1"/>
</dbReference>
<dbReference type="PANTHER" id="PTHR46231">
    <property type="entry name" value="ANKYRIN REPEAT AND BTB/POZ DOMAIN-CONTAINING PROTEIN 1"/>
    <property type="match status" value="1"/>
</dbReference>
<dbReference type="InterPro" id="IPR044515">
    <property type="entry name" value="ABTB1"/>
</dbReference>
<feature type="domain" description="BTB" evidence="4">
    <location>
        <begin position="115"/>
        <end position="182"/>
    </location>
</feature>
<evidence type="ECO:0000313" key="6">
    <source>
        <dbReference type="Proteomes" id="UP001519460"/>
    </source>
</evidence>
<dbReference type="InterPro" id="IPR011333">
    <property type="entry name" value="SKP1/BTB/POZ_sf"/>
</dbReference>
<dbReference type="AlphaFoldDB" id="A0ABD0KII4"/>
<accession>A0ABD0KII4</accession>